<accession>A0A419W5L7</accession>
<evidence type="ECO:0000256" key="3">
    <source>
        <dbReference type="ARBA" id="ARBA00022452"/>
    </source>
</evidence>
<comment type="similarity">
    <text evidence="11 12">Belongs to the TonB-dependent receptor family.</text>
</comment>
<evidence type="ECO:0000259" key="14">
    <source>
        <dbReference type="Pfam" id="PF00593"/>
    </source>
</evidence>
<keyword evidence="9 11" id="KW-0472">Membrane</keyword>
<proteinExistence type="inferred from homology"/>
<keyword evidence="13" id="KW-0732">Signal</keyword>
<dbReference type="InterPro" id="IPR036942">
    <property type="entry name" value="Beta-barrel_TonB_sf"/>
</dbReference>
<comment type="subcellular location">
    <subcellularLocation>
        <location evidence="1 11">Cell outer membrane</location>
        <topology evidence="1 11">Multi-pass membrane protein</topology>
    </subcellularLocation>
</comment>
<dbReference type="PROSITE" id="PS52016">
    <property type="entry name" value="TONB_DEPENDENT_REC_3"/>
    <property type="match status" value="1"/>
</dbReference>
<dbReference type="PANTHER" id="PTHR32552:SF81">
    <property type="entry name" value="TONB-DEPENDENT OUTER MEMBRANE RECEPTOR"/>
    <property type="match status" value="1"/>
</dbReference>
<dbReference type="SUPFAM" id="SSF56935">
    <property type="entry name" value="Porins"/>
    <property type="match status" value="1"/>
</dbReference>
<dbReference type="RefSeq" id="WP_120272129.1">
    <property type="nucleotide sequence ID" value="NZ_RAPN01000001.1"/>
</dbReference>
<feature type="domain" description="TonB-dependent receptor plug" evidence="15">
    <location>
        <begin position="66"/>
        <end position="180"/>
    </location>
</feature>
<dbReference type="Gene3D" id="2.170.130.10">
    <property type="entry name" value="TonB-dependent receptor, plug domain"/>
    <property type="match status" value="1"/>
</dbReference>
<evidence type="ECO:0000256" key="13">
    <source>
        <dbReference type="SAM" id="SignalP"/>
    </source>
</evidence>
<comment type="caution">
    <text evidence="16">The sequence shown here is derived from an EMBL/GenBank/DDBJ whole genome shotgun (WGS) entry which is preliminary data.</text>
</comment>
<evidence type="ECO:0000256" key="11">
    <source>
        <dbReference type="PROSITE-ProRule" id="PRU01360"/>
    </source>
</evidence>
<evidence type="ECO:0000256" key="2">
    <source>
        <dbReference type="ARBA" id="ARBA00022448"/>
    </source>
</evidence>
<dbReference type="GO" id="GO:0006826">
    <property type="term" value="P:iron ion transport"/>
    <property type="evidence" value="ECO:0007669"/>
    <property type="project" value="UniProtKB-KW"/>
</dbReference>
<evidence type="ECO:0000256" key="6">
    <source>
        <dbReference type="ARBA" id="ARBA00023004"/>
    </source>
</evidence>
<evidence type="ECO:0000313" key="17">
    <source>
        <dbReference type="Proteomes" id="UP000283387"/>
    </source>
</evidence>
<sequence>MNKLRLTKPLCALIILMCIVPTFVSASETHASKLSSVESSVQTFADDSLKADSLHFRVDLLDLKESLNEDVLRKFPQLNVADFLQGTVAGLEVLNSTSGVGGSVAVTLRGQRSLSEKSTPLFVIDGIPMVNNLGEQPNMWGGLDEGDGLSQINPDDIASIEFIKGTSGAVLYGSQAANGVVLITTKTAKDEQLRVILNSTTLFEKVIWEPELQFKYGTDAETESWSMTAGNYPDNYVSDYFGTGMTAQNSIAISGGGKNSTLYATFANTSAKGVVENNRYQRNNFALRNVSHLFQNRLNIQAGISYADETVKNRYATGYYLNPLTGLYLFPRNGGVPINDMALGRQPFSYFKSNYSIPNTYTSADEQNWFVYDHLQSNPYWLLNKQPQEDQTQRLLANLSAEFKLSGDFDLQVRSGYDYADKSFEQQYYDGGNPINIGTNGRWRYKKYTDKLIYLDGSLTYHHRFNKLGVEAVAGANYKKTDFNNGYQIDSGITGLNSPNIFTEDNLPSNIGREDLYHWELEQKGIYASVALDYNRSLILELGLRNDVTSSIISEGHEAHWFPTAKLSTLLNEWINFPAVVSHSQVYISASSSYRDLSSSLMQLYGHSAITSSNSVGPTDDLSPEKIKAWEAGTNWSFWNNNLSVDLAYYQTTNSDQASLRSASATQQSFYLYIFVNMGDIVNKGFEATVAAKPITGSDLNWQTKLNFYSNTSEVKDLASNNESYFVDLGSTEGYYSRVYAGGKIGDLYGYKFLRNESGQLVLDESTGTPRKTSSIEYLGNLNPDFCLGWGNSLNYKNISLDLQLNANIGGKAFSQTESMLDGYGVSQRSAAARDKGYVAIDGIQGETLVTQIDPELYYTTVGGRNGIGENYLYDRTNIRLAQAALAYHFNVESLGLPLKAASVSLVGNNLFFLYKKAPFDPEMALSTGLGSQSMDSFSVPASRMYGFNLRVTF</sequence>
<evidence type="ECO:0000256" key="12">
    <source>
        <dbReference type="RuleBase" id="RU003357"/>
    </source>
</evidence>
<dbReference type="GO" id="GO:0009279">
    <property type="term" value="C:cell outer membrane"/>
    <property type="evidence" value="ECO:0007669"/>
    <property type="project" value="UniProtKB-SubCell"/>
</dbReference>
<protein>
    <submittedName>
        <fullName evidence="16">TonB-linked SusC/RagA family outer membrane protein</fullName>
    </submittedName>
</protein>
<reference evidence="16 17" key="1">
    <citation type="submission" date="2018-09" db="EMBL/GenBank/DDBJ databases">
        <title>Genomic Encyclopedia of Archaeal and Bacterial Type Strains, Phase II (KMG-II): from individual species to whole genera.</title>
        <authorList>
            <person name="Goeker M."/>
        </authorList>
    </citation>
    <scope>NUCLEOTIDE SEQUENCE [LARGE SCALE GENOMIC DNA]</scope>
    <source>
        <strain evidence="16 17">DSM 27148</strain>
    </source>
</reference>
<feature type="signal peptide" evidence="13">
    <location>
        <begin position="1"/>
        <end position="26"/>
    </location>
</feature>
<keyword evidence="4" id="KW-0410">Iron transport</keyword>
<organism evidence="16 17">
    <name type="scientific">Mangrovibacterium diazotrophicum</name>
    <dbReference type="NCBI Taxonomy" id="1261403"/>
    <lineage>
        <taxon>Bacteria</taxon>
        <taxon>Pseudomonadati</taxon>
        <taxon>Bacteroidota</taxon>
        <taxon>Bacteroidia</taxon>
        <taxon>Marinilabiliales</taxon>
        <taxon>Prolixibacteraceae</taxon>
        <taxon>Mangrovibacterium</taxon>
    </lineage>
</organism>
<evidence type="ECO:0000256" key="9">
    <source>
        <dbReference type="ARBA" id="ARBA00023136"/>
    </source>
</evidence>
<dbReference type="Gene3D" id="2.40.170.20">
    <property type="entry name" value="TonB-dependent receptor, beta-barrel domain"/>
    <property type="match status" value="1"/>
</dbReference>
<dbReference type="InterPro" id="IPR037066">
    <property type="entry name" value="Plug_dom_sf"/>
</dbReference>
<gene>
    <name evidence="16" type="ORF">BC643_1096</name>
</gene>
<evidence type="ECO:0000313" key="16">
    <source>
        <dbReference type="EMBL" id="RKD90753.1"/>
    </source>
</evidence>
<evidence type="ECO:0000256" key="8">
    <source>
        <dbReference type="ARBA" id="ARBA00023077"/>
    </source>
</evidence>
<dbReference type="NCBIfam" id="TIGR04056">
    <property type="entry name" value="OMP_RagA_SusC"/>
    <property type="match status" value="1"/>
</dbReference>
<evidence type="ECO:0000256" key="10">
    <source>
        <dbReference type="ARBA" id="ARBA00023237"/>
    </source>
</evidence>
<name>A0A419W5L7_9BACT</name>
<evidence type="ECO:0000256" key="7">
    <source>
        <dbReference type="ARBA" id="ARBA00023065"/>
    </source>
</evidence>
<dbReference type="EMBL" id="RAPN01000001">
    <property type="protein sequence ID" value="RKD90753.1"/>
    <property type="molecule type" value="Genomic_DNA"/>
</dbReference>
<keyword evidence="10 11" id="KW-0998">Cell outer membrane</keyword>
<feature type="chain" id="PRO_5019555526" evidence="13">
    <location>
        <begin position="27"/>
        <end position="954"/>
    </location>
</feature>
<dbReference type="Pfam" id="PF00593">
    <property type="entry name" value="TonB_dep_Rec_b-barrel"/>
    <property type="match status" value="1"/>
</dbReference>
<evidence type="ECO:0000256" key="4">
    <source>
        <dbReference type="ARBA" id="ARBA00022496"/>
    </source>
</evidence>
<evidence type="ECO:0000256" key="5">
    <source>
        <dbReference type="ARBA" id="ARBA00022692"/>
    </source>
</evidence>
<dbReference type="InterPro" id="IPR039426">
    <property type="entry name" value="TonB-dep_rcpt-like"/>
</dbReference>
<dbReference type="InterPro" id="IPR000531">
    <property type="entry name" value="Beta-barrel_TonB"/>
</dbReference>
<evidence type="ECO:0000259" key="15">
    <source>
        <dbReference type="Pfam" id="PF07715"/>
    </source>
</evidence>
<dbReference type="OrthoDB" id="9768177at2"/>
<keyword evidence="17" id="KW-1185">Reference proteome</keyword>
<keyword evidence="2 11" id="KW-0813">Transport</keyword>
<evidence type="ECO:0000256" key="1">
    <source>
        <dbReference type="ARBA" id="ARBA00004571"/>
    </source>
</evidence>
<dbReference type="InterPro" id="IPR012910">
    <property type="entry name" value="Plug_dom"/>
</dbReference>
<dbReference type="InterPro" id="IPR023996">
    <property type="entry name" value="TonB-dep_OMP_SusC/RagA"/>
</dbReference>
<keyword evidence="7" id="KW-0406">Ion transport</keyword>
<keyword evidence="3 11" id="KW-1134">Transmembrane beta strand</keyword>
<feature type="domain" description="TonB-dependent receptor-like beta-barrel" evidence="14">
    <location>
        <begin position="352"/>
        <end position="778"/>
    </location>
</feature>
<keyword evidence="8 12" id="KW-0798">TonB box</keyword>
<dbReference type="AlphaFoldDB" id="A0A419W5L7"/>
<keyword evidence="5 11" id="KW-0812">Transmembrane</keyword>
<dbReference type="PANTHER" id="PTHR32552">
    <property type="entry name" value="FERRICHROME IRON RECEPTOR-RELATED"/>
    <property type="match status" value="1"/>
</dbReference>
<dbReference type="Proteomes" id="UP000283387">
    <property type="component" value="Unassembled WGS sequence"/>
</dbReference>
<dbReference type="Pfam" id="PF07715">
    <property type="entry name" value="Plug"/>
    <property type="match status" value="1"/>
</dbReference>
<keyword evidence="6" id="KW-0408">Iron</keyword>